<feature type="compositionally biased region" description="Acidic residues" evidence="1">
    <location>
        <begin position="7"/>
        <end position="16"/>
    </location>
</feature>
<protein>
    <recommendedName>
        <fullName evidence="2">U3 small nucleolar RNA-associated protein NOL7 C-terminal domain-containing protein</fullName>
    </recommendedName>
</protein>
<keyword evidence="4" id="KW-1185">Reference proteome</keyword>
<comment type="caution">
    <text evidence="3">The sequence shown here is derived from an EMBL/GenBank/DDBJ whole genome shotgun (WGS) entry which is preliminary data.</text>
</comment>
<evidence type="ECO:0000259" key="2">
    <source>
        <dbReference type="Pfam" id="PF08157"/>
    </source>
</evidence>
<dbReference type="InterPro" id="IPR012579">
    <property type="entry name" value="NOL7_C"/>
</dbReference>
<evidence type="ECO:0000256" key="1">
    <source>
        <dbReference type="SAM" id="MobiDB-lite"/>
    </source>
</evidence>
<feature type="compositionally biased region" description="Basic and acidic residues" evidence="1">
    <location>
        <begin position="89"/>
        <end position="100"/>
    </location>
</feature>
<sequence>MTPEHELESEDDDAAPEEVTFQSAKSRAEESARLRREVASREKALLKEKRKRKQELFSEQKKNKLLSDDILQTVTALSEKQGEPSEPTDETKGKGNAEKKHSGKHKHAKKLRPRKRLQNKYAVVHLNDQNTVDLQQQKAKQFLQNILYGKNKNRTTANEFFSISRKKGANKMPAVQFTVNSWGKEEKKKAAKFNLQWRNRKKL</sequence>
<organism evidence="3 4">
    <name type="scientific">Staurois parvus</name>
    <dbReference type="NCBI Taxonomy" id="386267"/>
    <lineage>
        <taxon>Eukaryota</taxon>
        <taxon>Metazoa</taxon>
        <taxon>Chordata</taxon>
        <taxon>Craniata</taxon>
        <taxon>Vertebrata</taxon>
        <taxon>Euteleostomi</taxon>
        <taxon>Amphibia</taxon>
        <taxon>Batrachia</taxon>
        <taxon>Anura</taxon>
        <taxon>Neobatrachia</taxon>
        <taxon>Ranoidea</taxon>
        <taxon>Ranidae</taxon>
        <taxon>Staurois</taxon>
    </lineage>
</organism>
<dbReference type="Proteomes" id="UP001162483">
    <property type="component" value="Unassembled WGS sequence"/>
</dbReference>
<name>A0ABN9BY44_9NEOB</name>
<feature type="compositionally biased region" description="Basic residues" evidence="1">
    <location>
        <begin position="101"/>
        <end position="117"/>
    </location>
</feature>
<feature type="compositionally biased region" description="Basic and acidic residues" evidence="1">
    <location>
        <begin position="26"/>
        <end position="36"/>
    </location>
</feature>
<reference evidence="3" key="1">
    <citation type="submission" date="2023-05" db="EMBL/GenBank/DDBJ databases">
        <authorList>
            <person name="Stuckert A."/>
        </authorList>
    </citation>
    <scope>NUCLEOTIDE SEQUENCE</scope>
</reference>
<dbReference type="PANTHER" id="PTHR32337">
    <property type="entry name" value="NUCLEOLAR PROTEIN 7"/>
    <property type="match status" value="1"/>
</dbReference>
<feature type="region of interest" description="Disordered" evidence="1">
    <location>
        <begin position="1"/>
        <end position="36"/>
    </location>
</feature>
<dbReference type="PANTHER" id="PTHR32337:SF2">
    <property type="entry name" value="NUCLEOLAR PROTEIN 7"/>
    <property type="match status" value="1"/>
</dbReference>
<proteinExistence type="predicted"/>
<feature type="domain" description="U3 small nucleolar RNA-associated protein NOL7 C-terminal" evidence="2">
    <location>
        <begin position="121"/>
        <end position="183"/>
    </location>
</feature>
<dbReference type="EMBL" id="CATNWA010006707">
    <property type="protein sequence ID" value="CAI9552655.1"/>
    <property type="molecule type" value="Genomic_DNA"/>
</dbReference>
<dbReference type="Pfam" id="PF08157">
    <property type="entry name" value="NUC129"/>
    <property type="match status" value="1"/>
</dbReference>
<feature type="region of interest" description="Disordered" evidence="1">
    <location>
        <begin position="73"/>
        <end position="117"/>
    </location>
</feature>
<accession>A0ABN9BY44</accession>
<evidence type="ECO:0000313" key="3">
    <source>
        <dbReference type="EMBL" id="CAI9552655.1"/>
    </source>
</evidence>
<gene>
    <name evidence="3" type="ORF">SPARVUS_LOCUS3926482</name>
</gene>
<evidence type="ECO:0000313" key="4">
    <source>
        <dbReference type="Proteomes" id="UP001162483"/>
    </source>
</evidence>